<sequence>MCFRQGWDPRYSMGVIQGGVQLKKHRKMLQKALTPNNCIPYREIQQEEVRKLIKRIISTPENWREHMQTLATTLVLRIGYGIDVQDKDDPYVEIADKTSDALSKGGAPGSTALDVFPFIRHLPSWFKLIPSLKFARECNSWVTKLHEVPFQFVQQEMEAGTAKPSFTKKLLEERREIEPRSELITDSELIIDADIKGAAGSIYVAGQDTTWSTLTVFVLNMILNPQIQEKGQEELLSVLGHDSLPTFADRDKLPFVDYIVQETFRWGPVVPLGIPHKLAVDDTYKGYSIPAGSLVIANAYAMNRDERFYSDPTAFKPDRYIAKEKGGLGEPYPIGHFGFGRRVCPGIHLGLASVWIGIATMLATLKFSKAKDPEGNEITPDPKWSTGLTR</sequence>
<dbReference type="InterPro" id="IPR036396">
    <property type="entry name" value="Cyt_P450_sf"/>
</dbReference>
<comment type="caution">
    <text evidence="7">The sequence shown here is derived from an EMBL/GenBank/DDBJ whole genome shotgun (WGS) entry which is preliminary data.</text>
</comment>
<dbReference type="PANTHER" id="PTHR46300:SF5">
    <property type="entry name" value="CYTOCHROME P450"/>
    <property type="match status" value="1"/>
</dbReference>
<organism evidence="7 8">
    <name type="scientific">Lachnellula hyalina</name>
    <dbReference type="NCBI Taxonomy" id="1316788"/>
    <lineage>
        <taxon>Eukaryota</taxon>
        <taxon>Fungi</taxon>
        <taxon>Dikarya</taxon>
        <taxon>Ascomycota</taxon>
        <taxon>Pezizomycotina</taxon>
        <taxon>Leotiomycetes</taxon>
        <taxon>Helotiales</taxon>
        <taxon>Lachnaceae</taxon>
        <taxon>Lachnellula</taxon>
    </lineage>
</organism>
<dbReference type="PROSITE" id="PS00086">
    <property type="entry name" value="CYTOCHROME_P450"/>
    <property type="match status" value="1"/>
</dbReference>
<reference evidence="7 8" key="1">
    <citation type="submission" date="2018-05" db="EMBL/GenBank/DDBJ databases">
        <title>Genome sequencing and assembly of the regulated plant pathogen Lachnellula willkommii and related sister species for the development of diagnostic species identification markers.</title>
        <authorList>
            <person name="Giroux E."/>
            <person name="Bilodeau G."/>
        </authorList>
    </citation>
    <scope>NUCLEOTIDE SEQUENCE [LARGE SCALE GENOMIC DNA]</scope>
    <source>
        <strain evidence="7 8">CBS 185.66</strain>
    </source>
</reference>
<dbReference type="AlphaFoldDB" id="A0A8H8QX72"/>
<dbReference type="RefSeq" id="XP_031002954.1">
    <property type="nucleotide sequence ID" value="XM_031151744.1"/>
</dbReference>
<evidence type="ECO:0000256" key="1">
    <source>
        <dbReference type="ARBA" id="ARBA00010617"/>
    </source>
</evidence>
<dbReference type="InterPro" id="IPR001128">
    <property type="entry name" value="Cyt_P450"/>
</dbReference>
<keyword evidence="4 5" id="KW-0408">Iron</keyword>
<evidence type="ECO:0000256" key="4">
    <source>
        <dbReference type="ARBA" id="ARBA00023004"/>
    </source>
</evidence>
<dbReference type="Proteomes" id="UP000431533">
    <property type="component" value="Unassembled WGS sequence"/>
</dbReference>
<keyword evidence="8" id="KW-1185">Reference proteome</keyword>
<evidence type="ECO:0000313" key="7">
    <source>
        <dbReference type="EMBL" id="TVY24166.1"/>
    </source>
</evidence>
<keyword evidence="6 7" id="KW-0503">Monooxygenase</keyword>
<dbReference type="PANTHER" id="PTHR46300">
    <property type="entry name" value="P450, PUTATIVE (EUROFUNG)-RELATED-RELATED"/>
    <property type="match status" value="1"/>
</dbReference>
<name>A0A8H8QX72_9HELO</name>
<dbReference type="GeneID" id="41987009"/>
<dbReference type="OrthoDB" id="2789670at2759"/>
<accession>A0A8H8QX72</accession>
<evidence type="ECO:0000256" key="3">
    <source>
        <dbReference type="ARBA" id="ARBA00023002"/>
    </source>
</evidence>
<keyword evidence="3 6" id="KW-0560">Oxidoreductase</keyword>
<dbReference type="CDD" id="cd11065">
    <property type="entry name" value="CYP64-like"/>
    <property type="match status" value="1"/>
</dbReference>
<keyword evidence="5 6" id="KW-0349">Heme</keyword>
<protein>
    <submittedName>
        <fullName evidence="7">Cytochrome P450 monooxygenase</fullName>
    </submittedName>
</protein>
<dbReference type="Gene3D" id="1.10.630.10">
    <property type="entry name" value="Cytochrome P450"/>
    <property type="match status" value="1"/>
</dbReference>
<comment type="similarity">
    <text evidence="1 6">Belongs to the cytochrome P450 family.</text>
</comment>
<feature type="binding site" description="axial binding residue" evidence="5">
    <location>
        <position position="344"/>
    </location>
    <ligand>
        <name>heme</name>
        <dbReference type="ChEBI" id="CHEBI:30413"/>
    </ligand>
    <ligandPart>
        <name>Fe</name>
        <dbReference type="ChEBI" id="CHEBI:18248"/>
    </ligandPart>
</feature>
<dbReference type="GO" id="GO:0005506">
    <property type="term" value="F:iron ion binding"/>
    <property type="evidence" value="ECO:0007669"/>
    <property type="project" value="InterPro"/>
</dbReference>
<evidence type="ECO:0000313" key="8">
    <source>
        <dbReference type="Proteomes" id="UP000431533"/>
    </source>
</evidence>
<dbReference type="Pfam" id="PF00067">
    <property type="entry name" value="p450"/>
    <property type="match status" value="1"/>
</dbReference>
<dbReference type="EMBL" id="QGMH01000142">
    <property type="protein sequence ID" value="TVY24166.1"/>
    <property type="molecule type" value="Genomic_DNA"/>
</dbReference>
<dbReference type="PRINTS" id="PR00463">
    <property type="entry name" value="EP450I"/>
</dbReference>
<dbReference type="GO" id="GO:0016705">
    <property type="term" value="F:oxidoreductase activity, acting on paired donors, with incorporation or reduction of molecular oxygen"/>
    <property type="evidence" value="ECO:0007669"/>
    <property type="project" value="InterPro"/>
</dbReference>
<evidence type="ECO:0000256" key="2">
    <source>
        <dbReference type="ARBA" id="ARBA00022723"/>
    </source>
</evidence>
<proteinExistence type="inferred from homology"/>
<evidence type="ECO:0000256" key="5">
    <source>
        <dbReference type="PIRSR" id="PIRSR602401-1"/>
    </source>
</evidence>
<dbReference type="GO" id="GO:0004497">
    <property type="term" value="F:monooxygenase activity"/>
    <property type="evidence" value="ECO:0007669"/>
    <property type="project" value="UniProtKB-KW"/>
</dbReference>
<dbReference type="InterPro" id="IPR002401">
    <property type="entry name" value="Cyt_P450_E_grp-I"/>
</dbReference>
<keyword evidence="2 5" id="KW-0479">Metal-binding</keyword>
<dbReference type="InterPro" id="IPR017972">
    <property type="entry name" value="Cyt_P450_CS"/>
</dbReference>
<dbReference type="GO" id="GO:0020037">
    <property type="term" value="F:heme binding"/>
    <property type="evidence" value="ECO:0007669"/>
    <property type="project" value="InterPro"/>
</dbReference>
<dbReference type="InterPro" id="IPR050364">
    <property type="entry name" value="Cytochrome_P450_fung"/>
</dbReference>
<gene>
    <name evidence="7" type="primary">psiH_1</name>
    <name evidence="7" type="ORF">LHYA1_G006811</name>
</gene>
<comment type="cofactor">
    <cofactor evidence="5">
        <name>heme</name>
        <dbReference type="ChEBI" id="CHEBI:30413"/>
    </cofactor>
</comment>
<dbReference type="SUPFAM" id="SSF48264">
    <property type="entry name" value="Cytochrome P450"/>
    <property type="match status" value="1"/>
</dbReference>
<evidence type="ECO:0000256" key="6">
    <source>
        <dbReference type="RuleBase" id="RU000461"/>
    </source>
</evidence>